<dbReference type="KEGG" id="cvr:CHLNCDRAFT_144915"/>
<dbReference type="EMBL" id="GL433842">
    <property type="protein sequence ID" value="EFN56381.1"/>
    <property type="molecule type" value="Genomic_DNA"/>
</dbReference>
<dbReference type="Gene3D" id="3.40.1000.10">
    <property type="entry name" value="Mog1/PsbP, alpha/beta/alpha sandwich"/>
    <property type="match status" value="1"/>
</dbReference>
<gene>
    <name evidence="2" type="ORF">CHLNCDRAFT_144915</name>
</gene>
<dbReference type="Pfam" id="PF01789">
    <property type="entry name" value="PsbP"/>
    <property type="match status" value="1"/>
</dbReference>
<dbReference type="AlphaFoldDB" id="E1ZDA3"/>
<dbReference type="GO" id="GO:0015979">
    <property type="term" value="P:photosynthesis"/>
    <property type="evidence" value="ECO:0007669"/>
    <property type="project" value="InterPro"/>
</dbReference>
<dbReference type="GO" id="GO:0009654">
    <property type="term" value="C:photosystem II oxygen evolving complex"/>
    <property type="evidence" value="ECO:0007669"/>
    <property type="project" value="InterPro"/>
</dbReference>
<dbReference type="PANTHER" id="PTHR37764">
    <property type="entry name" value="KETOSE/ALDOSE ISOMERASE, PUTATIVE (MOG1/PSBP/DUF1795-LIKE PHOTOSYSTEM II REACTION CENTER PSBP FAMILY PROTEIN)-RELATED"/>
    <property type="match status" value="1"/>
</dbReference>
<dbReference type="OrthoDB" id="1621991at2759"/>
<evidence type="ECO:0000313" key="3">
    <source>
        <dbReference type="Proteomes" id="UP000008141"/>
    </source>
</evidence>
<dbReference type="GeneID" id="17355613"/>
<organism evidence="3">
    <name type="scientific">Chlorella variabilis</name>
    <name type="common">Green alga</name>
    <dbReference type="NCBI Taxonomy" id="554065"/>
    <lineage>
        <taxon>Eukaryota</taxon>
        <taxon>Viridiplantae</taxon>
        <taxon>Chlorophyta</taxon>
        <taxon>core chlorophytes</taxon>
        <taxon>Trebouxiophyceae</taxon>
        <taxon>Chlorellales</taxon>
        <taxon>Chlorellaceae</taxon>
        <taxon>Chlorella clade</taxon>
        <taxon>Chlorella</taxon>
    </lineage>
</organism>
<sequence>MGWAVLAAARPAVADELAVASAAEAEAVVVPPVLDVISWPQWVDRNFSFSYPPGFKEVQDLSYAAPPRPHQVAENPLKAEVRGEGGQQRINVVVKQTTAFKRTLLQVTGKQGAGAQAGDISQLGDPRQVANLLLPPGAVVASVSAASVAQPPKDTGTLLGTIQRDPVSYYSYDVLLPDGTRVQLAAAAQLGRLYVLAASAPAGQWQEAGPALKEAAASFRLRYKV</sequence>
<dbReference type="FunCoup" id="E1ZDA3">
    <property type="interactions" value="527"/>
</dbReference>
<dbReference type="STRING" id="554065.E1ZDA3"/>
<dbReference type="GO" id="GO:0005509">
    <property type="term" value="F:calcium ion binding"/>
    <property type="evidence" value="ECO:0007669"/>
    <property type="project" value="InterPro"/>
</dbReference>
<keyword evidence="3" id="KW-1185">Reference proteome</keyword>
<dbReference type="SUPFAM" id="SSF55724">
    <property type="entry name" value="Mog1p/PsbP-like"/>
    <property type="match status" value="1"/>
</dbReference>
<dbReference type="InParanoid" id="E1ZDA3"/>
<name>E1ZDA3_CHLVA</name>
<feature type="domain" description="PsbP C-terminal" evidence="1">
    <location>
        <begin position="46"/>
        <end position="220"/>
    </location>
</feature>
<evidence type="ECO:0000313" key="2">
    <source>
        <dbReference type="EMBL" id="EFN56381.1"/>
    </source>
</evidence>
<dbReference type="PANTHER" id="PTHR37764:SF1">
    <property type="entry name" value="KETOSE_ALDOSE ISOMERASE, PUTATIVE (MOG1_PSBP_DUF1795-LIKE PHOTOSYSTEM II REACTION CENTER PSBP FAMILY PROTEIN)-RELATED"/>
    <property type="match status" value="1"/>
</dbReference>
<dbReference type="GO" id="GO:0009507">
    <property type="term" value="C:chloroplast"/>
    <property type="evidence" value="ECO:0007669"/>
    <property type="project" value="TreeGrafter"/>
</dbReference>
<dbReference type="GO" id="GO:0019898">
    <property type="term" value="C:extrinsic component of membrane"/>
    <property type="evidence" value="ECO:0007669"/>
    <property type="project" value="InterPro"/>
</dbReference>
<dbReference type="Proteomes" id="UP000008141">
    <property type="component" value="Unassembled WGS sequence"/>
</dbReference>
<dbReference type="eggNOG" id="KOG4599">
    <property type="taxonomic scope" value="Eukaryota"/>
</dbReference>
<dbReference type="RefSeq" id="XP_005848483.1">
    <property type="nucleotide sequence ID" value="XM_005848421.1"/>
</dbReference>
<proteinExistence type="predicted"/>
<protein>
    <recommendedName>
        <fullName evidence="1">PsbP C-terminal domain-containing protein</fullName>
    </recommendedName>
</protein>
<dbReference type="InterPro" id="IPR002683">
    <property type="entry name" value="PsbP_C"/>
</dbReference>
<dbReference type="OMA" id="FARDEQH"/>
<dbReference type="InterPro" id="IPR016123">
    <property type="entry name" value="Mog1/PsbP_a/b/a-sand"/>
</dbReference>
<accession>E1ZDA3</accession>
<evidence type="ECO:0000259" key="1">
    <source>
        <dbReference type="Pfam" id="PF01789"/>
    </source>
</evidence>
<reference evidence="2 3" key="1">
    <citation type="journal article" date="2010" name="Plant Cell">
        <title>The Chlorella variabilis NC64A genome reveals adaptation to photosymbiosis, coevolution with viruses, and cryptic sex.</title>
        <authorList>
            <person name="Blanc G."/>
            <person name="Duncan G."/>
            <person name="Agarkova I."/>
            <person name="Borodovsky M."/>
            <person name="Gurnon J."/>
            <person name="Kuo A."/>
            <person name="Lindquist E."/>
            <person name="Lucas S."/>
            <person name="Pangilinan J."/>
            <person name="Polle J."/>
            <person name="Salamov A."/>
            <person name="Terry A."/>
            <person name="Yamada T."/>
            <person name="Dunigan D.D."/>
            <person name="Grigoriev I.V."/>
            <person name="Claverie J.M."/>
            <person name="Van Etten J.L."/>
        </authorList>
    </citation>
    <scope>NUCLEOTIDE SEQUENCE [LARGE SCALE GENOMIC DNA]</scope>
    <source>
        <strain evidence="2 3">NC64A</strain>
    </source>
</reference>